<dbReference type="Pfam" id="PF13405">
    <property type="entry name" value="EF-hand_6"/>
    <property type="match status" value="1"/>
</dbReference>
<name>A0A401TE34_CHIPU</name>
<dbReference type="SUPFAM" id="SSF47473">
    <property type="entry name" value="EF-hand"/>
    <property type="match status" value="1"/>
</dbReference>
<dbReference type="AlphaFoldDB" id="A0A401TE34"/>
<dbReference type="PROSITE" id="PS00018">
    <property type="entry name" value="EF_HAND_1"/>
    <property type="match status" value="1"/>
</dbReference>
<evidence type="ECO:0000259" key="3">
    <source>
        <dbReference type="PROSITE" id="PS50222"/>
    </source>
</evidence>
<dbReference type="OrthoDB" id="270584at2759"/>
<accession>A0A401TE34</accession>
<keyword evidence="1" id="KW-0106">Calcium</keyword>
<evidence type="ECO:0000256" key="2">
    <source>
        <dbReference type="SAM" id="MobiDB-lite"/>
    </source>
</evidence>
<feature type="domain" description="EF-hand" evidence="3">
    <location>
        <begin position="24"/>
        <end position="59"/>
    </location>
</feature>
<dbReference type="EMBL" id="BEZZ01046029">
    <property type="protein sequence ID" value="GCC40903.1"/>
    <property type="molecule type" value="Genomic_DNA"/>
</dbReference>
<reference evidence="4 5" key="1">
    <citation type="journal article" date="2018" name="Nat. Ecol. Evol.">
        <title>Shark genomes provide insights into elasmobranch evolution and the origin of vertebrates.</title>
        <authorList>
            <person name="Hara Y"/>
            <person name="Yamaguchi K"/>
            <person name="Onimaru K"/>
            <person name="Kadota M"/>
            <person name="Koyanagi M"/>
            <person name="Keeley SD"/>
            <person name="Tatsumi K"/>
            <person name="Tanaka K"/>
            <person name="Motone F"/>
            <person name="Kageyama Y"/>
            <person name="Nozu R"/>
            <person name="Adachi N"/>
            <person name="Nishimura O"/>
            <person name="Nakagawa R"/>
            <person name="Tanegashima C"/>
            <person name="Kiyatake I"/>
            <person name="Matsumoto R"/>
            <person name="Murakumo K"/>
            <person name="Nishida K"/>
            <person name="Terakita A"/>
            <person name="Kuratani S"/>
            <person name="Sato K"/>
            <person name="Hyodo S Kuraku.S."/>
        </authorList>
    </citation>
    <scope>NUCLEOTIDE SEQUENCE [LARGE SCALE GENOMIC DNA]</scope>
</reference>
<proteinExistence type="predicted"/>
<organism evidence="4 5">
    <name type="scientific">Chiloscyllium punctatum</name>
    <name type="common">Brownbanded bambooshark</name>
    <name type="synonym">Hemiscyllium punctatum</name>
    <dbReference type="NCBI Taxonomy" id="137246"/>
    <lineage>
        <taxon>Eukaryota</taxon>
        <taxon>Metazoa</taxon>
        <taxon>Chordata</taxon>
        <taxon>Craniata</taxon>
        <taxon>Vertebrata</taxon>
        <taxon>Chondrichthyes</taxon>
        <taxon>Elasmobranchii</taxon>
        <taxon>Galeomorphii</taxon>
        <taxon>Galeoidea</taxon>
        <taxon>Orectolobiformes</taxon>
        <taxon>Hemiscylliidae</taxon>
        <taxon>Chiloscyllium</taxon>
    </lineage>
</organism>
<protein>
    <recommendedName>
        <fullName evidence="3">EF-hand domain-containing protein</fullName>
    </recommendedName>
</protein>
<gene>
    <name evidence="4" type="ORF">chiPu_0024773</name>
</gene>
<dbReference type="GO" id="GO:0005509">
    <property type="term" value="F:calcium ion binding"/>
    <property type="evidence" value="ECO:0007669"/>
    <property type="project" value="InterPro"/>
</dbReference>
<dbReference type="PROSITE" id="PS50222">
    <property type="entry name" value="EF_HAND_2"/>
    <property type="match status" value="1"/>
</dbReference>
<dbReference type="InterPro" id="IPR018247">
    <property type="entry name" value="EF_Hand_1_Ca_BS"/>
</dbReference>
<comment type="caution">
    <text evidence="4">The sequence shown here is derived from an EMBL/GenBank/DDBJ whole genome shotgun (WGS) entry which is preliminary data.</text>
</comment>
<sequence>MRKPFCRWTATSTEGAGEEEQEEDREQKWAELFRQFDTNMDGRVDVTELGEGLRSMGLLTQADTEKAR</sequence>
<keyword evidence="5" id="KW-1185">Reference proteome</keyword>
<evidence type="ECO:0000313" key="4">
    <source>
        <dbReference type="EMBL" id="GCC40903.1"/>
    </source>
</evidence>
<evidence type="ECO:0000256" key="1">
    <source>
        <dbReference type="ARBA" id="ARBA00022837"/>
    </source>
</evidence>
<evidence type="ECO:0000313" key="5">
    <source>
        <dbReference type="Proteomes" id="UP000287033"/>
    </source>
</evidence>
<dbReference type="Gene3D" id="1.10.238.10">
    <property type="entry name" value="EF-hand"/>
    <property type="match status" value="1"/>
</dbReference>
<dbReference type="InterPro" id="IPR002048">
    <property type="entry name" value="EF_hand_dom"/>
</dbReference>
<dbReference type="Proteomes" id="UP000287033">
    <property type="component" value="Unassembled WGS sequence"/>
</dbReference>
<dbReference type="InterPro" id="IPR011992">
    <property type="entry name" value="EF-hand-dom_pair"/>
</dbReference>
<feature type="region of interest" description="Disordered" evidence="2">
    <location>
        <begin position="1"/>
        <end position="24"/>
    </location>
</feature>